<dbReference type="GO" id="GO:0005506">
    <property type="term" value="F:iron ion binding"/>
    <property type="evidence" value="ECO:0007669"/>
    <property type="project" value="InterPro"/>
</dbReference>
<organism evidence="5 6">
    <name type="scientific">Chionoecetes opilio</name>
    <name type="common">Atlantic snow crab</name>
    <name type="synonym">Cancer opilio</name>
    <dbReference type="NCBI Taxonomy" id="41210"/>
    <lineage>
        <taxon>Eukaryota</taxon>
        <taxon>Metazoa</taxon>
        <taxon>Ecdysozoa</taxon>
        <taxon>Arthropoda</taxon>
        <taxon>Crustacea</taxon>
        <taxon>Multicrustacea</taxon>
        <taxon>Malacostraca</taxon>
        <taxon>Eumalacostraca</taxon>
        <taxon>Eucarida</taxon>
        <taxon>Decapoda</taxon>
        <taxon>Pleocyemata</taxon>
        <taxon>Brachyura</taxon>
        <taxon>Eubrachyura</taxon>
        <taxon>Majoidea</taxon>
        <taxon>Majidae</taxon>
        <taxon>Chionoecetes</taxon>
    </lineage>
</organism>
<dbReference type="Gene3D" id="1.10.630.10">
    <property type="entry name" value="Cytochrome P450"/>
    <property type="match status" value="1"/>
</dbReference>
<dbReference type="InterPro" id="IPR001128">
    <property type="entry name" value="Cyt_P450"/>
</dbReference>
<keyword evidence="6" id="KW-1185">Reference proteome</keyword>
<evidence type="ECO:0000256" key="1">
    <source>
        <dbReference type="ARBA" id="ARBA00010617"/>
    </source>
</evidence>
<dbReference type="OrthoDB" id="3934656at2759"/>
<dbReference type="EMBL" id="JACEEZ010006767">
    <property type="protein sequence ID" value="KAG0724549.1"/>
    <property type="molecule type" value="Genomic_DNA"/>
</dbReference>
<accession>A0A8J5CXD6</accession>
<evidence type="ECO:0000313" key="5">
    <source>
        <dbReference type="EMBL" id="KAG0724549.1"/>
    </source>
</evidence>
<keyword evidence="4" id="KW-0503">Monooxygenase</keyword>
<dbReference type="Pfam" id="PF00067">
    <property type="entry name" value="p450"/>
    <property type="match status" value="1"/>
</dbReference>
<name>A0A8J5CXD6_CHIOP</name>
<dbReference type="PANTHER" id="PTHR24300">
    <property type="entry name" value="CYTOCHROME P450 508A4-RELATED"/>
    <property type="match status" value="1"/>
</dbReference>
<dbReference type="GO" id="GO:0005737">
    <property type="term" value="C:cytoplasm"/>
    <property type="evidence" value="ECO:0007669"/>
    <property type="project" value="TreeGrafter"/>
</dbReference>
<keyword evidence="4" id="KW-0560">Oxidoreductase</keyword>
<dbReference type="GO" id="GO:0006082">
    <property type="term" value="P:organic acid metabolic process"/>
    <property type="evidence" value="ECO:0007669"/>
    <property type="project" value="TreeGrafter"/>
</dbReference>
<keyword evidence="2" id="KW-0479">Metal-binding</keyword>
<dbReference type="AlphaFoldDB" id="A0A8J5CXD6"/>
<dbReference type="InterPro" id="IPR050182">
    <property type="entry name" value="Cytochrome_P450_fam2"/>
</dbReference>
<comment type="similarity">
    <text evidence="1">Belongs to the cytochrome P450 family.</text>
</comment>
<evidence type="ECO:0000256" key="4">
    <source>
        <dbReference type="ARBA" id="ARBA00023033"/>
    </source>
</evidence>
<gene>
    <name evidence="5" type="primary">Cyp2j6_3</name>
    <name evidence="5" type="ORF">GWK47_040378</name>
</gene>
<dbReference type="SUPFAM" id="SSF48264">
    <property type="entry name" value="Cytochrome P450"/>
    <property type="match status" value="1"/>
</dbReference>
<dbReference type="GO" id="GO:0016712">
    <property type="term" value="F:oxidoreductase activity, acting on paired donors, with incorporation or reduction of molecular oxygen, reduced flavin or flavoprotein as one donor, and incorporation of one atom of oxygen"/>
    <property type="evidence" value="ECO:0007669"/>
    <property type="project" value="TreeGrafter"/>
</dbReference>
<comment type="caution">
    <text evidence="5">The sequence shown here is derived from an EMBL/GenBank/DDBJ whole genome shotgun (WGS) entry which is preliminary data.</text>
</comment>
<evidence type="ECO:0000256" key="3">
    <source>
        <dbReference type="ARBA" id="ARBA00023004"/>
    </source>
</evidence>
<dbReference type="GO" id="GO:0008395">
    <property type="term" value="F:steroid hydroxylase activity"/>
    <property type="evidence" value="ECO:0007669"/>
    <property type="project" value="TreeGrafter"/>
</dbReference>
<evidence type="ECO:0000313" key="6">
    <source>
        <dbReference type="Proteomes" id="UP000770661"/>
    </source>
</evidence>
<dbReference type="GO" id="GO:0020037">
    <property type="term" value="F:heme binding"/>
    <property type="evidence" value="ECO:0007669"/>
    <property type="project" value="InterPro"/>
</dbReference>
<dbReference type="InterPro" id="IPR036396">
    <property type="entry name" value="Cyt_P450_sf"/>
</dbReference>
<dbReference type="PANTHER" id="PTHR24300:SF403">
    <property type="entry name" value="CYTOCHROME P450 306A1"/>
    <property type="match status" value="1"/>
</dbReference>
<dbReference type="GO" id="GO:0006805">
    <property type="term" value="P:xenobiotic metabolic process"/>
    <property type="evidence" value="ECO:0007669"/>
    <property type="project" value="TreeGrafter"/>
</dbReference>
<sequence>MSPAFLCPFLPSMSPSFPLLSNAPPSRRTVLVSDPALMRTGLADPVASGRTDLLLLRKRDSIIKGRECPALGIIGTSGDVWRQQRRFTLRTLRDLGFGRNTMEPIMQEELDELLQLFTRRQGEKVDVGVSVN</sequence>
<keyword evidence="3" id="KW-0408">Iron</keyword>
<proteinExistence type="inferred from homology"/>
<dbReference type="Proteomes" id="UP000770661">
    <property type="component" value="Unassembled WGS sequence"/>
</dbReference>
<protein>
    <submittedName>
        <fullName evidence="5">Cytochrome P450 2J6</fullName>
    </submittedName>
</protein>
<reference evidence="5" key="1">
    <citation type="submission" date="2020-07" db="EMBL/GenBank/DDBJ databases">
        <title>The High-quality genome of the commercially important snow crab, Chionoecetes opilio.</title>
        <authorList>
            <person name="Jeong J.-H."/>
            <person name="Ryu S."/>
        </authorList>
    </citation>
    <scope>NUCLEOTIDE SEQUENCE</scope>
    <source>
        <strain evidence="5">MADBK_172401_WGS</strain>
        <tissue evidence="5">Digestive gland</tissue>
    </source>
</reference>
<evidence type="ECO:0000256" key="2">
    <source>
        <dbReference type="ARBA" id="ARBA00022723"/>
    </source>
</evidence>